<evidence type="ECO:0000259" key="2">
    <source>
        <dbReference type="Pfam" id="PF25164"/>
    </source>
</evidence>
<dbReference type="Pfam" id="PF06054">
    <property type="entry name" value="CoiA_nuc"/>
    <property type="match status" value="1"/>
</dbReference>
<dbReference type="InterPro" id="IPR021176">
    <property type="entry name" value="Competence-induced_CoiA"/>
</dbReference>
<reference evidence="4" key="1">
    <citation type="journal article" date="2019" name="Int. J. Syst. Evol. Microbiol.">
        <title>The Global Catalogue of Microorganisms (GCM) 10K type strain sequencing project: providing services to taxonomists for standard genome sequencing and annotation.</title>
        <authorList>
            <consortium name="The Broad Institute Genomics Platform"/>
            <consortium name="The Broad Institute Genome Sequencing Center for Infectious Disease"/>
            <person name="Wu L."/>
            <person name="Ma J."/>
        </authorList>
    </citation>
    <scope>NUCLEOTIDE SEQUENCE [LARGE SCALE GENOMIC DNA]</scope>
    <source>
        <strain evidence="4">CCM 8933</strain>
    </source>
</reference>
<dbReference type="PIRSF" id="PIRSF007487">
    <property type="entry name" value="Competence-induced_CoiA_bac"/>
    <property type="match status" value="1"/>
</dbReference>
<gene>
    <name evidence="3" type="ORF">ACFP5Y_02415</name>
</gene>
<feature type="domain" description="Competence protein CoiA-like N-terminal" evidence="2">
    <location>
        <begin position="41"/>
        <end position="78"/>
    </location>
</feature>
<dbReference type="Pfam" id="PF25164">
    <property type="entry name" value="CoiA_N"/>
    <property type="match status" value="1"/>
</dbReference>
<dbReference type="InterPro" id="IPR057253">
    <property type="entry name" value="CoiA-like_N"/>
</dbReference>
<dbReference type="RefSeq" id="WP_349731653.1">
    <property type="nucleotide sequence ID" value="NZ_BJDJ01000020.1"/>
</dbReference>
<sequence length="385" mass="44238">MVTNLFGCDFFCAFFGADLRGGDEMLMAHDANQQAINATVAHRKTGYHCPGCQAPVQLKRGTVMTPHFAHQRDQACQTFSEGETAEHLLGKQQLAAWFLASGYKVQLEAPLTAIHQRPDLLVQLPGQKPLAIEFQCSPLAVPRLKARTLGYRQHGYRVLWVLGTPYQQARLRPTSKALKFLQYNQQWGCYLAFWDVQQVALCLRFNLLGFDGDPLQSQRQLFWSQRQPVDQLMTYRPTLLVPQIVAEQFQRRQRRLVIGRLTRQPRFMALQTLCYQHGGTLATLPLWVYPMQAKLPILTTAFLAWQVQLFIALRKQPVQVWSLLALRQLIWQTLQPCLAPMSCIETPRHLCQHLIQTCLNELMTKQVIRPVAGGWRVVQRQLAWR</sequence>
<dbReference type="Proteomes" id="UP001596282">
    <property type="component" value="Unassembled WGS sequence"/>
</dbReference>
<evidence type="ECO:0000259" key="1">
    <source>
        <dbReference type="Pfam" id="PF06054"/>
    </source>
</evidence>
<comment type="caution">
    <text evidence="3">The sequence shown here is derived from an EMBL/GenBank/DDBJ whole genome shotgun (WGS) entry which is preliminary data.</text>
</comment>
<evidence type="ECO:0000313" key="3">
    <source>
        <dbReference type="EMBL" id="MFC6180076.1"/>
    </source>
</evidence>
<name>A0ABW1RXG8_9LACO</name>
<keyword evidence="4" id="KW-1185">Reference proteome</keyword>
<evidence type="ECO:0000313" key="4">
    <source>
        <dbReference type="Proteomes" id="UP001596282"/>
    </source>
</evidence>
<protein>
    <submittedName>
        <fullName evidence="3">Competence protein CoiA</fullName>
    </submittedName>
</protein>
<feature type="domain" description="Competence protein CoiA nuclease-like" evidence="1">
    <location>
        <begin position="83"/>
        <end position="234"/>
    </location>
</feature>
<accession>A0ABW1RXG8</accession>
<proteinExistence type="predicted"/>
<organism evidence="3 4">
    <name type="scientific">Lactiplantibacillus daowaiensis</name>
    <dbReference type="NCBI Taxonomy" id="2559918"/>
    <lineage>
        <taxon>Bacteria</taxon>
        <taxon>Bacillati</taxon>
        <taxon>Bacillota</taxon>
        <taxon>Bacilli</taxon>
        <taxon>Lactobacillales</taxon>
        <taxon>Lactobacillaceae</taxon>
        <taxon>Lactiplantibacillus</taxon>
    </lineage>
</organism>
<dbReference type="InterPro" id="IPR010330">
    <property type="entry name" value="CoiA_nuc"/>
</dbReference>
<dbReference type="EMBL" id="JBHSSC010000006">
    <property type="protein sequence ID" value="MFC6180076.1"/>
    <property type="molecule type" value="Genomic_DNA"/>
</dbReference>